<accession>A0A9Q0F7Q2</accession>
<dbReference type="EMBL" id="JAKUCV010006842">
    <property type="protein sequence ID" value="KAJ4825654.1"/>
    <property type="molecule type" value="Genomic_DNA"/>
</dbReference>
<dbReference type="PANTHER" id="PTHR37758">
    <property type="entry name" value="OS03G0334300 PROTEIN"/>
    <property type="match status" value="1"/>
</dbReference>
<gene>
    <name evidence="2" type="ORF">Tsubulata_038884</name>
</gene>
<protein>
    <submittedName>
        <fullName evidence="2">Uncharacterized protein</fullName>
    </submittedName>
</protein>
<sequence length="161" mass="18191">METHTYRTSSRLLRPPCPLNKTTRTHQNLAFPLISLSSKARERPEQRLVLPQRLNLGSVTRCAKWGSSSGCVAEVEKQLEEEVNPEGENWIVEMGKLRGKCQERKGMVELLECLESEAIMGEDEGRDPNDYNRRAQIFDKSSKVFMALKECTTASTTASSE</sequence>
<reference evidence="2" key="1">
    <citation type="submission" date="2022-02" db="EMBL/GenBank/DDBJ databases">
        <authorList>
            <person name="Henning P.M."/>
            <person name="McCubbin A.G."/>
            <person name="Shore J.S."/>
        </authorList>
    </citation>
    <scope>NUCLEOTIDE SEQUENCE</scope>
    <source>
        <strain evidence="2">F60SS</strain>
        <tissue evidence="2">Leaves</tissue>
    </source>
</reference>
<keyword evidence="3" id="KW-1185">Reference proteome</keyword>
<feature type="region of interest" description="Disordered" evidence="1">
    <location>
        <begin position="1"/>
        <end position="24"/>
    </location>
</feature>
<name>A0A9Q0F7Q2_9ROSI</name>
<dbReference type="PANTHER" id="PTHR37758:SF1">
    <property type="entry name" value="OS03G0334300 PROTEIN"/>
    <property type="match status" value="1"/>
</dbReference>
<organism evidence="2 3">
    <name type="scientific">Turnera subulata</name>
    <dbReference type="NCBI Taxonomy" id="218843"/>
    <lineage>
        <taxon>Eukaryota</taxon>
        <taxon>Viridiplantae</taxon>
        <taxon>Streptophyta</taxon>
        <taxon>Embryophyta</taxon>
        <taxon>Tracheophyta</taxon>
        <taxon>Spermatophyta</taxon>
        <taxon>Magnoliopsida</taxon>
        <taxon>eudicotyledons</taxon>
        <taxon>Gunneridae</taxon>
        <taxon>Pentapetalae</taxon>
        <taxon>rosids</taxon>
        <taxon>fabids</taxon>
        <taxon>Malpighiales</taxon>
        <taxon>Passifloraceae</taxon>
        <taxon>Turnera</taxon>
    </lineage>
</organism>
<evidence type="ECO:0000313" key="2">
    <source>
        <dbReference type="EMBL" id="KAJ4825654.1"/>
    </source>
</evidence>
<dbReference type="OrthoDB" id="1576084at2759"/>
<dbReference type="AlphaFoldDB" id="A0A9Q0F7Q2"/>
<evidence type="ECO:0000313" key="3">
    <source>
        <dbReference type="Proteomes" id="UP001141552"/>
    </source>
</evidence>
<dbReference type="Proteomes" id="UP001141552">
    <property type="component" value="Unassembled WGS sequence"/>
</dbReference>
<evidence type="ECO:0000256" key="1">
    <source>
        <dbReference type="SAM" id="MobiDB-lite"/>
    </source>
</evidence>
<dbReference type="GO" id="GO:0009507">
    <property type="term" value="C:chloroplast"/>
    <property type="evidence" value="ECO:0007669"/>
    <property type="project" value="TreeGrafter"/>
</dbReference>
<reference evidence="2" key="2">
    <citation type="journal article" date="2023" name="Plants (Basel)">
        <title>Annotation of the Turnera subulata (Passifloraceae) Draft Genome Reveals the S-Locus Evolved after the Divergence of Turneroideae from Passifloroideae in a Stepwise Manner.</title>
        <authorList>
            <person name="Henning P.M."/>
            <person name="Roalson E.H."/>
            <person name="Mir W."/>
            <person name="McCubbin A.G."/>
            <person name="Shore J.S."/>
        </authorList>
    </citation>
    <scope>NUCLEOTIDE SEQUENCE</scope>
    <source>
        <strain evidence="2">F60SS</strain>
    </source>
</reference>
<feature type="compositionally biased region" description="Polar residues" evidence="1">
    <location>
        <begin position="1"/>
        <end position="11"/>
    </location>
</feature>
<comment type="caution">
    <text evidence="2">The sequence shown here is derived from an EMBL/GenBank/DDBJ whole genome shotgun (WGS) entry which is preliminary data.</text>
</comment>
<proteinExistence type="predicted"/>